<feature type="non-terminal residue" evidence="11">
    <location>
        <position position="197"/>
    </location>
</feature>
<dbReference type="InterPro" id="IPR000757">
    <property type="entry name" value="Beta-glucanase-like"/>
</dbReference>
<evidence type="ECO:0000313" key="12">
    <source>
        <dbReference type="Proteomes" id="UP001479436"/>
    </source>
</evidence>
<evidence type="ECO:0000313" key="11">
    <source>
        <dbReference type="EMBL" id="KAK9765951.1"/>
    </source>
</evidence>
<dbReference type="Proteomes" id="UP001479436">
    <property type="component" value="Unassembled WGS sequence"/>
</dbReference>
<evidence type="ECO:0000256" key="7">
    <source>
        <dbReference type="ARBA" id="ARBA00023180"/>
    </source>
</evidence>
<sequence length="197" mass="22012">MKSSRFGERRWCTICTLGVILIGLLALFIAYPVVSEIRKDSSKMDYSNIPKINRGGRDSWIDFDTPKSANTYTSTDGSKYNLVFSDEFQQDGRSFKPGADKAFEAVNLHYWPTGDVEWYHPDAVTTKNGNMEITITKESINNMDYKSGMPQSWNKFCFTGGYLEFNVSLPGSGDVAGFWPGLWTMGNLGRAGYGATT</sequence>
<dbReference type="PROSITE" id="PS51762">
    <property type="entry name" value="GH16_2"/>
    <property type="match status" value="1"/>
</dbReference>
<evidence type="ECO:0000259" key="10">
    <source>
        <dbReference type="PROSITE" id="PS51762"/>
    </source>
</evidence>
<reference evidence="11 12" key="1">
    <citation type="submission" date="2023-04" db="EMBL/GenBank/DDBJ databases">
        <title>Genome of Basidiobolus ranarum AG-B5.</title>
        <authorList>
            <person name="Stajich J.E."/>
            <person name="Carter-House D."/>
            <person name="Gryganskyi A."/>
        </authorList>
    </citation>
    <scope>NUCLEOTIDE SEQUENCE [LARGE SCALE GENOMIC DNA]</scope>
    <source>
        <strain evidence="11 12">AG-B5</strain>
    </source>
</reference>
<evidence type="ECO:0000256" key="1">
    <source>
        <dbReference type="ARBA" id="ARBA00004606"/>
    </source>
</evidence>
<dbReference type="EMBL" id="JASJQH010000206">
    <property type="protein sequence ID" value="KAK9765951.1"/>
    <property type="molecule type" value="Genomic_DNA"/>
</dbReference>
<comment type="caution">
    <text evidence="11">The sequence shown here is derived from an EMBL/GenBank/DDBJ whole genome shotgun (WGS) entry which is preliminary data.</text>
</comment>
<accession>A0ABR2WWV7</accession>
<dbReference type="PANTHER" id="PTHR31361">
    <property type="entry name" value="BETA-GLUCAN SYNTHESIS-ASSOCIATED PROTEIN KRE6-RELATED"/>
    <property type="match status" value="1"/>
</dbReference>
<keyword evidence="12" id="KW-1185">Reference proteome</keyword>
<dbReference type="InterPro" id="IPR005629">
    <property type="entry name" value="Skn1/Kre6/Sbg1"/>
</dbReference>
<protein>
    <recommendedName>
        <fullName evidence="10">GH16 domain-containing protein</fullName>
    </recommendedName>
</protein>
<keyword evidence="6 9" id="KW-0472">Membrane</keyword>
<name>A0ABR2WWV7_9FUNG</name>
<feature type="domain" description="GH16" evidence="10">
    <location>
        <begin position="58"/>
        <end position="197"/>
    </location>
</feature>
<evidence type="ECO:0000256" key="8">
    <source>
        <dbReference type="ARBA" id="ARBA00023316"/>
    </source>
</evidence>
<evidence type="ECO:0000256" key="6">
    <source>
        <dbReference type="ARBA" id="ARBA00023136"/>
    </source>
</evidence>
<keyword evidence="7" id="KW-0325">Glycoprotein</keyword>
<evidence type="ECO:0000256" key="3">
    <source>
        <dbReference type="ARBA" id="ARBA00022692"/>
    </source>
</evidence>
<dbReference type="SUPFAM" id="SSF49899">
    <property type="entry name" value="Concanavalin A-like lectins/glucanases"/>
    <property type="match status" value="1"/>
</dbReference>
<comment type="subcellular location">
    <subcellularLocation>
        <location evidence="1">Membrane</location>
        <topology evidence="1">Single-pass type II membrane protein</topology>
    </subcellularLocation>
</comment>
<evidence type="ECO:0000256" key="2">
    <source>
        <dbReference type="ARBA" id="ARBA00010962"/>
    </source>
</evidence>
<gene>
    <name evidence="11" type="ORF">K7432_005330</name>
</gene>
<organism evidence="11 12">
    <name type="scientific">Basidiobolus ranarum</name>
    <dbReference type="NCBI Taxonomy" id="34480"/>
    <lineage>
        <taxon>Eukaryota</taxon>
        <taxon>Fungi</taxon>
        <taxon>Fungi incertae sedis</taxon>
        <taxon>Zoopagomycota</taxon>
        <taxon>Entomophthoromycotina</taxon>
        <taxon>Basidiobolomycetes</taxon>
        <taxon>Basidiobolales</taxon>
        <taxon>Basidiobolaceae</taxon>
        <taxon>Basidiobolus</taxon>
    </lineage>
</organism>
<keyword evidence="5 9" id="KW-1133">Transmembrane helix</keyword>
<feature type="transmembrane region" description="Helical" evidence="9">
    <location>
        <begin position="12"/>
        <end position="34"/>
    </location>
</feature>
<proteinExistence type="inferred from homology"/>
<dbReference type="Pfam" id="PF03935">
    <property type="entry name" value="SKN1_KRE6_Sbg1"/>
    <property type="match status" value="1"/>
</dbReference>
<evidence type="ECO:0000256" key="9">
    <source>
        <dbReference type="SAM" id="Phobius"/>
    </source>
</evidence>
<keyword evidence="8" id="KW-0961">Cell wall biogenesis/degradation</keyword>
<comment type="similarity">
    <text evidence="2">Belongs to the SKN1/KRE6 family.</text>
</comment>
<evidence type="ECO:0000256" key="4">
    <source>
        <dbReference type="ARBA" id="ARBA00022968"/>
    </source>
</evidence>
<keyword evidence="4" id="KW-0735">Signal-anchor</keyword>
<dbReference type="InterPro" id="IPR013320">
    <property type="entry name" value="ConA-like_dom_sf"/>
</dbReference>
<dbReference type="Gene3D" id="2.60.120.200">
    <property type="match status" value="1"/>
</dbReference>
<keyword evidence="3 9" id="KW-0812">Transmembrane</keyword>
<dbReference type="PANTHER" id="PTHR31361:SF1">
    <property type="entry name" value="BETA-GLUCAN SYNTHESIS-ASSOCIATED PROTEIN KRE6-RELATED"/>
    <property type="match status" value="1"/>
</dbReference>
<evidence type="ECO:0000256" key="5">
    <source>
        <dbReference type="ARBA" id="ARBA00022989"/>
    </source>
</evidence>